<evidence type="ECO:0000256" key="1">
    <source>
        <dbReference type="SAM" id="MobiDB-lite"/>
    </source>
</evidence>
<dbReference type="WBParaSite" id="ACRNAN_scaffold10275.g33041.t1">
    <property type="protein sequence ID" value="ACRNAN_scaffold10275.g33041.t1"/>
    <property type="gene ID" value="ACRNAN_scaffold10275.g33041"/>
</dbReference>
<reference evidence="3" key="1">
    <citation type="submission" date="2022-11" db="UniProtKB">
        <authorList>
            <consortium name="WormBaseParasite"/>
        </authorList>
    </citation>
    <scope>IDENTIFICATION</scope>
</reference>
<accession>A0A914CFC6</accession>
<sequence>MIMLQFLALLTPPSDPGGRSDPSASRSSTSANPIPASIQSPSIRSLLDSNHDSDPTLFFDSIPVPAT</sequence>
<feature type="region of interest" description="Disordered" evidence="1">
    <location>
        <begin position="10"/>
        <end position="67"/>
    </location>
</feature>
<dbReference type="Proteomes" id="UP000887540">
    <property type="component" value="Unplaced"/>
</dbReference>
<keyword evidence="2" id="KW-1185">Reference proteome</keyword>
<evidence type="ECO:0000313" key="2">
    <source>
        <dbReference type="Proteomes" id="UP000887540"/>
    </source>
</evidence>
<proteinExistence type="predicted"/>
<organism evidence="2 3">
    <name type="scientific">Acrobeloides nanus</name>
    <dbReference type="NCBI Taxonomy" id="290746"/>
    <lineage>
        <taxon>Eukaryota</taxon>
        <taxon>Metazoa</taxon>
        <taxon>Ecdysozoa</taxon>
        <taxon>Nematoda</taxon>
        <taxon>Chromadorea</taxon>
        <taxon>Rhabditida</taxon>
        <taxon>Tylenchina</taxon>
        <taxon>Cephalobomorpha</taxon>
        <taxon>Cephaloboidea</taxon>
        <taxon>Cephalobidae</taxon>
        <taxon>Acrobeloides</taxon>
    </lineage>
</organism>
<protein>
    <submittedName>
        <fullName evidence="3">Secreted protein</fullName>
    </submittedName>
</protein>
<name>A0A914CFC6_9BILA</name>
<feature type="compositionally biased region" description="Low complexity" evidence="1">
    <location>
        <begin position="16"/>
        <end position="31"/>
    </location>
</feature>
<evidence type="ECO:0000313" key="3">
    <source>
        <dbReference type="WBParaSite" id="ACRNAN_scaffold10275.g33041.t1"/>
    </source>
</evidence>
<dbReference type="AlphaFoldDB" id="A0A914CFC6"/>